<dbReference type="InterPro" id="IPR040951">
    <property type="entry name" value="IL2RB_N1"/>
</dbReference>
<evidence type="ECO:0000313" key="20">
    <source>
        <dbReference type="RefSeq" id="XP_054843709.1"/>
    </source>
</evidence>
<keyword evidence="4" id="KW-1003">Cell membrane</keyword>
<dbReference type="PROSITE" id="PS01355">
    <property type="entry name" value="HEMATOPO_REC_S_F1"/>
    <property type="match status" value="1"/>
</dbReference>
<feature type="compositionally biased region" description="Polar residues" evidence="16">
    <location>
        <begin position="539"/>
        <end position="557"/>
    </location>
</feature>
<keyword evidence="8 17" id="KW-0472">Membrane</keyword>
<protein>
    <recommendedName>
        <fullName evidence="3">Interleukin-2 receptor subunit beta</fullName>
    </recommendedName>
    <alternativeName>
        <fullName evidence="14">High affinity IL-2 receptor subunit beta</fullName>
    </alternativeName>
    <alternativeName>
        <fullName evidence="13">p70-75</fullName>
    </alternativeName>
</protein>
<dbReference type="PANTHER" id="PTHR23037:SF30">
    <property type="entry name" value="INTERLEUKIN-2 RECEPTOR SUBUNIT BETA"/>
    <property type="match status" value="1"/>
</dbReference>
<dbReference type="AlphaFoldDB" id="A0AA97L646"/>
<feature type="region of interest" description="Disordered" evidence="16">
    <location>
        <begin position="534"/>
        <end position="557"/>
    </location>
</feature>
<evidence type="ECO:0000256" key="4">
    <source>
        <dbReference type="ARBA" id="ARBA00022475"/>
    </source>
</evidence>
<comment type="similarity">
    <text evidence="2">Belongs to the type I cytokine receptor family. Type 4 subfamily.</text>
</comment>
<keyword evidence="6" id="KW-0732">Signal</keyword>
<dbReference type="RefSeq" id="XP_054843709.1">
    <property type="nucleotide sequence ID" value="XM_054987734.1"/>
</dbReference>
<evidence type="ECO:0000256" key="3">
    <source>
        <dbReference type="ARBA" id="ARBA00016239"/>
    </source>
</evidence>
<evidence type="ECO:0000256" key="14">
    <source>
        <dbReference type="ARBA" id="ARBA00032935"/>
    </source>
</evidence>
<keyword evidence="9" id="KW-1015">Disulfide bond</keyword>
<evidence type="ECO:0000256" key="5">
    <source>
        <dbReference type="ARBA" id="ARBA00022692"/>
    </source>
</evidence>
<dbReference type="GO" id="GO:0009897">
    <property type="term" value="C:external side of plasma membrane"/>
    <property type="evidence" value="ECO:0007669"/>
    <property type="project" value="TreeGrafter"/>
</dbReference>
<evidence type="ECO:0000256" key="13">
    <source>
        <dbReference type="ARBA" id="ARBA00031280"/>
    </source>
</evidence>
<evidence type="ECO:0000256" key="2">
    <source>
        <dbReference type="ARBA" id="ARBA00008280"/>
    </source>
</evidence>
<dbReference type="GeneID" id="129335299"/>
<keyword evidence="19" id="KW-1185">Reference proteome</keyword>
<dbReference type="Pfam" id="PF18707">
    <property type="entry name" value="IL2RB_N1"/>
    <property type="match status" value="1"/>
</dbReference>
<dbReference type="Proteomes" id="UP001190640">
    <property type="component" value="Chromosome 9"/>
</dbReference>
<comment type="subunit">
    <text evidence="12">Non-covalent dimer of an alpha and a beta subunit. IL2R exists in 3 different forms: a high affinity dimer, an intermediate affinity monomer (beta subunit), and a low affinity monomer (alpha subunit). The high and intermediate affinity forms also associate with a gamma subunit. Interacts with SHB upon interleukin stimulation.</text>
</comment>
<feature type="transmembrane region" description="Helical" evidence="17">
    <location>
        <begin position="309"/>
        <end position="330"/>
    </location>
</feature>
<evidence type="ECO:0000259" key="18">
    <source>
        <dbReference type="PROSITE" id="PS50853"/>
    </source>
</evidence>
<dbReference type="InterPro" id="IPR003531">
    <property type="entry name" value="Hempt_rcpt_S_F1_CS"/>
</dbReference>
<dbReference type="InterPro" id="IPR013783">
    <property type="entry name" value="Ig-like_fold"/>
</dbReference>
<evidence type="ECO:0000256" key="15">
    <source>
        <dbReference type="ARBA" id="ARBA00045664"/>
    </source>
</evidence>
<evidence type="ECO:0000313" key="19">
    <source>
        <dbReference type="Proteomes" id="UP001190640"/>
    </source>
</evidence>
<keyword evidence="10 20" id="KW-0675">Receptor</keyword>
<dbReference type="GO" id="GO:0019976">
    <property type="term" value="F:interleukin-2 binding"/>
    <property type="evidence" value="ECO:0007669"/>
    <property type="project" value="TreeGrafter"/>
</dbReference>
<dbReference type="PANTHER" id="PTHR23037">
    <property type="entry name" value="CYTOKINE RECEPTOR"/>
    <property type="match status" value="1"/>
</dbReference>
<evidence type="ECO:0000256" key="12">
    <source>
        <dbReference type="ARBA" id="ARBA00026094"/>
    </source>
</evidence>
<feature type="domain" description="Fibronectin type-III" evidence="18">
    <location>
        <begin position="197"/>
        <end position="299"/>
    </location>
</feature>
<sequence length="625" mass="70421">MGASSHYDIVKELQLPVLSKNAVLQLYIEPKNYPSNPRAALPWVIHHDVRLEDNKDYNQVKAMKQNPSALLYPLSLLLVSGAWQGSSDLTCIYDSMETVVCDWTQSRNTTEEQCKLTGHVNSGYQPMYFEPIQSPPQTCYLHGIGTRKSCELIFDEETYSLTVSDAISLVVSCRLGEKWRNDSRKDIKPFENLQLRAPHNVQMESSRKPSYNLTWQLRNVSHYLKTWLEYEVYYKKPDEPDEASTILPINNDQQWVNIETLSPGTVYEAAVRVKVQNISGYKSTWSNWSSMVQWKTYIKVLPEEPSSHISLPLLLTFIISLIFIFFIATVNSQRPKWLQKVLKTHLPDPAKFFPSLTAVHRGDVQKWLSSPLSMDSFHITSASSDVSVLEVLQKNNREPCLLLPKECPIPMDAPETSGHSLSSSFVNRGYFFFHHLHSLEIEPCKVYFTYDPFAQENSGSKNDDSSQVIHTTGDHSPLASYSLMGSQEDVSLLQEMKEPAQKVHQTINPPSMGRAPPALAVKQDETQKESKAIDPASVSPHQSAMGVSNVHKQPSSNTNEIEAVVDVTTHTTSIGGDAPSFFQPMFLNQGKASDLCRTASTGQVPNFEAYVSLRELQSKYSHQSV</sequence>
<gene>
    <name evidence="20" type="primary">IL2RB</name>
</gene>
<organism evidence="19 20">
    <name type="scientific">Eublepharis macularius</name>
    <name type="common">Leopard gecko</name>
    <name type="synonym">Cyrtodactylus macularius</name>
    <dbReference type="NCBI Taxonomy" id="481883"/>
    <lineage>
        <taxon>Eukaryota</taxon>
        <taxon>Metazoa</taxon>
        <taxon>Chordata</taxon>
        <taxon>Craniata</taxon>
        <taxon>Vertebrata</taxon>
        <taxon>Euteleostomi</taxon>
        <taxon>Lepidosauria</taxon>
        <taxon>Squamata</taxon>
        <taxon>Bifurcata</taxon>
        <taxon>Gekkota</taxon>
        <taxon>Eublepharidae</taxon>
        <taxon>Eublepharinae</taxon>
        <taxon>Eublepharis</taxon>
    </lineage>
</organism>
<evidence type="ECO:0000256" key="1">
    <source>
        <dbReference type="ARBA" id="ARBA00004251"/>
    </source>
</evidence>
<evidence type="ECO:0000256" key="8">
    <source>
        <dbReference type="ARBA" id="ARBA00023136"/>
    </source>
</evidence>
<proteinExistence type="inferred from homology"/>
<dbReference type="InterPro" id="IPR036116">
    <property type="entry name" value="FN3_sf"/>
</dbReference>
<comment type="subcellular location">
    <subcellularLocation>
        <location evidence="1">Cell membrane</location>
        <topology evidence="1">Single-pass type I membrane protein</topology>
    </subcellularLocation>
</comment>
<evidence type="ECO:0000256" key="9">
    <source>
        <dbReference type="ARBA" id="ARBA00023157"/>
    </source>
</evidence>
<evidence type="ECO:0000256" key="17">
    <source>
        <dbReference type="SAM" id="Phobius"/>
    </source>
</evidence>
<evidence type="ECO:0000256" key="6">
    <source>
        <dbReference type="ARBA" id="ARBA00022729"/>
    </source>
</evidence>
<dbReference type="CTD" id="3560"/>
<dbReference type="SUPFAM" id="SSF49265">
    <property type="entry name" value="Fibronectin type III"/>
    <property type="match status" value="2"/>
</dbReference>
<keyword evidence="7 17" id="KW-1133">Transmembrane helix</keyword>
<dbReference type="CDD" id="cd00063">
    <property type="entry name" value="FN3"/>
    <property type="match status" value="1"/>
</dbReference>
<evidence type="ECO:0000256" key="11">
    <source>
        <dbReference type="ARBA" id="ARBA00023180"/>
    </source>
</evidence>
<accession>A0AA97L646</accession>
<dbReference type="GO" id="GO:0016064">
    <property type="term" value="P:immunoglobulin mediated immune response"/>
    <property type="evidence" value="ECO:0007669"/>
    <property type="project" value="TreeGrafter"/>
</dbReference>
<evidence type="ECO:0000256" key="16">
    <source>
        <dbReference type="SAM" id="MobiDB-lite"/>
    </source>
</evidence>
<dbReference type="GO" id="GO:0004896">
    <property type="term" value="F:cytokine receptor activity"/>
    <property type="evidence" value="ECO:0007669"/>
    <property type="project" value="InterPro"/>
</dbReference>
<dbReference type="KEGG" id="emc:129335299"/>
<reference evidence="20" key="1">
    <citation type="submission" date="2025-08" db="UniProtKB">
        <authorList>
            <consortium name="RefSeq"/>
        </authorList>
    </citation>
    <scope>IDENTIFICATION</scope>
    <source>
        <tissue evidence="20">Blood</tissue>
    </source>
</reference>
<dbReference type="Gene3D" id="2.60.40.10">
    <property type="entry name" value="Immunoglobulins"/>
    <property type="match status" value="2"/>
</dbReference>
<name>A0AA97L646_EUBMA</name>
<keyword evidence="5 17" id="KW-0812">Transmembrane</keyword>
<dbReference type="PROSITE" id="PS50853">
    <property type="entry name" value="FN3"/>
    <property type="match status" value="1"/>
</dbReference>
<evidence type="ECO:0000256" key="10">
    <source>
        <dbReference type="ARBA" id="ARBA00023170"/>
    </source>
</evidence>
<evidence type="ECO:0000256" key="7">
    <source>
        <dbReference type="ARBA" id="ARBA00022989"/>
    </source>
</evidence>
<dbReference type="InterPro" id="IPR003961">
    <property type="entry name" value="FN3_dom"/>
</dbReference>
<comment type="function">
    <text evidence="15">Receptor for interleukin-2. This beta subunit is involved in receptor mediated endocytosis and transduces the mitogenic signals of IL2. Probably in association with IL15RA, involved in the stimulation of neutrophil phagocytosis by IL15.</text>
</comment>
<keyword evidence="11" id="KW-0325">Glycoprotein</keyword>